<dbReference type="SUPFAM" id="SSF47203">
    <property type="entry name" value="Acyl-CoA dehydrogenase C-terminal domain-like"/>
    <property type="match status" value="1"/>
</dbReference>
<dbReference type="InterPro" id="IPR009100">
    <property type="entry name" value="AcylCoA_DH/oxidase_NM_dom_sf"/>
</dbReference>
<feature type="domain" description="Acyl-CoA oxidase/dehydrogenase middle" evidence="5">
    <location>
        <begin position="53"/>
        <end position="161"/>
    </location>
</feature>
<dbReference type="Pfam" id="PF02770">
    <property type="entry name" value="Acyl-CoA_dh_M"/>
    <property type="match status" value="1"/>
</dbReference>
<dbReference type="InterPro" id="IPR009075">
    <property type="entry name" value="AcylCo_DH/oxidase_C"/>
</dbReference>
<dbReference type="InterPro" id="IPR006091">
    <property type="entry name" value="Acyl-CoA_Oxase/DH_mid-dom"/>
</dbReference>
<keyword evidence="3" id="KW-0274">FAD</keyword>
<evidence type="ECO:0000256" key="2">
    <source>
        <dbReference type="ARBA" id="ARBA00022630"/>
    </source>
</evidence>
<evidence type="ECO:0000256" key="1">
    <source>
        <dbReference type="ARBA" id="ARBA00009347"/>
    </source>
</evidence>
<evidence type="ECO:0000256" key="3">
    <source>
        <dbReference type="ARBA" id="ARBA00022827"/>
    </source>
</evidence>
<dbReference type="PANTHER" id="PTHR42803">
    <property type="entry name" value="ACYL-COA DEHYDROGENASE"/>
    <property type="match status" value="1"/>
</dbReference>
<evidence type="ECO:0008006" key="7">
    <source>
        <dbReference type="Google" id="ProtNLM"/>
    </source>
</evidence>
<dbReference type="Pfam" id="PF00441">
    <property type="entry name" value="Acyl-CoA_dh_1"/>
    <property type="match status" value="1"/>
</dbReference>
<dbReference type="InterPro" id="IPR052166">
    <property type="entry name" value="Diverse_Acyl-CoA_DH"/>
</dbReference>
<feature type="non-terminal residue" evidence="6">
    <location>
        <position position="358"/>
    </location>
</feature>
<feature type="domain" description="Acyl-CoA dehydrogenase/oxidase C-terminal" evidence="4">
    <location>
        <begin position="175"/>
        <end position="346"/>
    </location>
</feature>
<dbReference type="SUPFAM" id="SSF56645">
    <property type="entry name" value="Acyl-CoA dehydrogenase NM domain-like"/>
    <property type="match status" value="1"/>
</dbReference>
<organism evidence="6">
    <name type="scientific">marine sediment metagenome</name>
    <dbReference type="NCBI Taxonomy" id="412755"/>
    <lineage>
        <taxon>unclassified sequences</taxon>
        <taxon>metagenomes</taxon>
        <taxon>ecological metagenomes</taxon>
    </lineage>
</organism>
<keyword evidence="2" id="KW-0285">Flavoprotein</keyword>
<reference evidence="6" key="1">
    <citation type="journal article" date="2014" name="Front. Microbiol.">
        <title>High frequency of phylogenetically diverse reductive dehalogenase-homologous genes in deep subseafloor sedimentary metagenomes.</title>
        <authorList>
            <person name="Kawai M."/>
            <person name="Futagami T."/>
            <person name="Toyoda A."/>
            <person name="Takaki Y."/>
            <person name="Nishi S."/>
            <person name="Hori S."/>
            <person name="Arai W."/>
            <person name="Tsubouchi T."/>
            <person name="Morono Y."/>
            <person name="Uchiyama I."/>
            <person name="Ito T."/>
            <person name="Fujiyama A."/>
            <person name="Inagaki F."/>
            <person name="Takami H."/>
        </authorList>
    </citation>
    <scope>NUCLEOTIDE SEQUENCE</scope>
    <source>
        <strain evidence="6">Expedition CK06-06</strain>
    </source>
</reference>
<dbReference type="PANTHER" id="PTHR42803:SF1">
    <property type="entry name" value="BROAD-SPECIFICITY LINEAR ACYL-COA DEHYDROGENASE FADE5"/>
    <property type="match status" value="1"/>
</dbReference>
<protein>
    <recommendedName>
        <fullName evidence="7">Acyl-CoA dehydrogenase/oxidase C-terminal domain-containing protein</fullName>
    </recommendedName>
</protein>
<dbReference type="GO" id="GO:0016627">
    <property type="term" value="F:oxidoreductase activity, acting on the CH-CH group of donors"/>
    <property type="evidence" value="ECO:0007669"/>
    <property type="project" value="InterPro"/>
</dbReference>
<proteinExistence type="inferred from homology"/>
<dbReference type="Gene3D" id="2.40.110.20">
    <property type="match status" value="1"/>
</dbReference>
<gene>
    <name evidence="6" type="ORF">S01H1_16852</name>
</gene>
<evidence type="ECO:0000259" key="4">
    <source>
        <dbReference type="Pfam" id="PF00441"/>
    </source>
</evidence>
<sequence>MSITEVFNGACGGFYAFSSLSSSVLNLIANFGTETIKRRFLDKMVKGTFTGTMCLTEPEAGSYLADLTTRARRDGEAFRIKGTKIFIGTGEHDLSENIVHCVLARIEGAPSGYKGISLFIVPKYRVNEDGTPDLLNDVYCSGIESKMGWDGAPTATLHFGDHDECQGWLLGEGRQGLSLMFQMMNEMRLATGAQGVGQAAAAYQIALSFARDRIQGLSYRRQKGDPPVQVPIIDHPDIRRNLLFMKTVVEGCRRLIIQTALYIDLSKAVDDERKREYYQDLVEILTPVCKAYATDMGFRVAETAVQSMGGYGYIKDYHVEQYLRDLKVSCIYEGTSGIQAIDLQRRKLNIKGRANSGL</sequence>
<dbReference type="InterPro" id="IPR036250">
    <property type="entry name" value="AcylCo_DH-like_C"/>
</dbReference>
<evidence type="ECO:0000313" key="6">
    <source>
        <dbReference type="EMBL" id="GAF67822.1"/>
    </source>
</evidence>
<evidence type="ECO:0000259" key="5">
    <source>
        <dbReference type="Pfam" id="PF02770"/>
    </source>
</evidence>
<comment type="caution">
    <text evidence="6">The sequence shown here is derived from an EMBL/GenBank/DDBJ whole genome shotgun (WGS) entry which is preliminary data.</text>
</comment>
<name>X0RVN7_9ZZZZ</name>
<accession>X0RVN7</accession>
<comment type="similarity">
    <text evidence="1">Belongs to the acyl-CoA dehydrogenase family.</text>
</comment>
<dbReference type="EMBL" id="BARS01008894">
    <property type="protein sequence ID" value="GAF67822.1"/>
    <property type="molecule type" value="Genomic_DNA"/>
</dbReference>
<dbReference type="AlphaFoldDB" id="X0RVN7"/>
<dbReference type="Gene3D" id="1.20.140.10">
    <property type="entry name" value="Butyryl-CoA Dehydrogenase, subunit A, domain 3"/>
    <property type="match status" value="1"/>
</dbReference>